<evidence type="ECO:0000313" key="5">
    <source>
        <dbReference type="Proteomes" id="UP000366872"/>
    </source>
</evidence>
<dbReference type="AlphaFoldDB" id="A0A6C2UBH5"/>
<keyword evidence="2" id="KW-0732">Signal</keyword>
<dbReference type="InterPro" id="IPR036514">
    <property type="entry name" value="SGNH_hydro_sf"/>
</dbReference>
<feature type="signal peptide" evidence="2">
    <location>
        <begin position="1"/>
        <end position="20"/>
    </location>
</feature>
<name>A0A6C2UBH5_PONDE</name>
<keyword evidence="5" id="KW-1185">Reference proteome</keyword>
<feature type="domain" description="Sialate O-acetylesterase" evidence="3">
    <location>
        <begin position="211"/>
        <end position="484"/>
    </location>
</feature>
<feature type="chain" id="PRO_5025592373" description="Sialate O-acetylesterase domain-containing protein" evidence="2">
    <location>
        <begin position="21"/>
        <end position="558"/>
    </location>
</feature>
<dbReference type="Gene3D" id="3.40.50.1110">
    <property type="entry name" value="SGNH hydrolase"/>
    <property type="match status" value="1"/>
</dbReference>
<dbReference type="Pfam" id="PF03629">
    <property type="entry name" value="SASA"/>
    <property type="match status" value="1"/>
</dbReference>
<dbReference type="SUPFAM" id="SSF52266">
    <property type="entry name" value="SGNH hydrolase"/>
    <property type="match status" value="1"/>
</dbReference>
<dbReference type="InterPro" id="IPR052940">
    <property type="entry name" value="Carb_Esterase_6"/>
</dbReference>
<dbReference type="PANTHER" id="PTHR31988:SF19">
    <property type="entry name" value="9-O-ACETYL-N-ACETYLNEURAMINIC ACID DEACETYLASE-RELATED"/>
    <property type="match status" value="1"/>
</dbReference>
<dbReference type="GO" id="GO:0016788">
    <property type="term" value="F:hydrolase activity, acting on ester bonds"/>
    <property type="evidence" value="ECO:0007669"/>
    <property type="project" value="UniProtKB-ARBA"/>
</dbReference>
<dbReference type="PANTHER" id="PTHR31988">
    <property type="entry name" value="ESTERASE, PUTATIVE (DUF303)-RELATED"/>
    <property type="match status" value="1"/>
</dbReference>
<evidence type="ECO:0000256" key="1">
    <source>
        <dbReference type="ARBA" id="ARBA00022801"/>
    </source>
</evidence>
<organism evidence="4 5">
    <name type="scientific">Pontiella desulfatans</name>
    <dbReference type="NCBI Taxonomy" id="2750659"/>
    <lineage>
        <taxon>Bacteria</taxon>
        <taxon>Pseudomonadati</taxon>
        <taxon>Kiritimatiellota</taxon>
        <taxon>Kiritimatiellia</taxon>
        <taxon>Kiritimatiellales</taxon>
        <taxon>Pontiellaceae</taxon>
        <taxon>Pontiella</taxon>
    </lineage>
</organism>
<evidence type="ECO:0000256" key="2">
    <source>
        <dbReference type="SAM" id="SignalP"/>
    </source>
</evidence>
<sequence length="558" mass="59570">MKKIIQTLFAGLLALSTTQADTLTRYDTEGATVVGSSSVSDTAGAANMTASDLTMTSANNNKVANRFVAVDWTQATPAAALANGEYMSFTVTPDSGYKLDLDSLDLVFSVQDGNTDWAVYSSADNFTTALASGTDIPTIIYTTANVDLSAPAFDAITAPLEFRVAFGGVNQWVWAGLSTDGNFVGWPKPSAATLHGTVDLAGPGGEDPKHVKVFLMAGQSNMEGHGHAADLTDPSLVDARSTIWYDEASVPAITNGTAATDWGQLEVAGGTFGPEMSFATAIQGSFISNRIAIVKVFKGGTSSAYWAPGAVAGQWGEHVGYLALMDRIDDIEARLNAQVTAGDIDSYEWSGFLWMQGEDDSNGTLKGNAAYINNTTNLFAEVRTKLGTPDLPIVLGRTSFQLDPSVIRPTGVDRSGYTQGDYISDTQLRGPIWYSQQLADIRAAQTAFADTTWVDTDDLPMTDAWHFDGEGQITFGNRLAAPFLNVVAPEIDLTIVSAGIIGWTAKSNWVFDVYWTGDLAEDPFSCIASNLAFPTDIYTDTVHSVESAGFYKVKTHQP</sequence>
<protein>
    <recommendedName>
        <fullName evidence="3">Sialate O-acetylesterase domain-containing protein</fullName>
    </recommendedName>
</protein>
<evidence type="ECO:0000259" key="3">
    <source>
        <dbReference type="Pfam" id="PF03629"/>
    </source>
</evidence>
<proteinExistence type="predicted"/>
<evidence type="ECO:0000313" key="4">
    <source>
        <dbReference type="EMBL" id="VGO17223.1"/>
    </source>
</evidence>
<dbReference type="InterPro" id="IPR005181">
    <property type="entry name" value="SASA"/>
</dbReference>
<gene>
    <name evidence="4" type="ORF">PDESU_05819</name>
</gene>
<dbReference type="EMBL" id="CAAHFG010000004">
    <property type="protein sequence ID" value="VGO17223.1"/>
    <property type="molecule type" value="Genomic_DNA"/>
</dbReference>
<keyword evidence="1" id="KW-0378">Hydrolase</keyword>
<dbReference type="RefSeq" id="WP_136082712.1">
    <property type="nucleotide sequence ID" value="NZ_CAAHFG010000004.1"/>
</dbReference>
<accession>A0A6C2UBH5</accession>
<dbReference type="Proteomes" id="UP000366872">
    <property type="component" value="Unassembled WGS sequence"/>
</dbReference>
<reference evidence="4 5" key="1">
    <citation type="submission" date="2019-04" db="EMBL/GenBank/DDBJ databases">
        <authorList>
            <person name="Van Vliet M D."/>
        </authorList>
    </citation>
    <scope>NUCLEOTIDE SEQUENCE [LARGE SCALE GENOMIC DNA]</scope>
    <source>
        <strain evidence="4 5">F1</strain>
    </source>
</reference>